<dbReference type="InterPro" id="IPR050834">
    <property type="entry name" value="Glycosyltransf_2"/>
</dbReference>
<reference evidence="1" key="1">
    <citation type="submission" date="2006-06" db="EMBL/GenBank/DDBJ databases">
        <title>Complete sequence of chromosome of Chelativorans sp. BNC1.</title>
        <authorList>
            <consortium name="US DOE Joint Genome Institute"/>
            <person name="Copeland A."/>
            <person name="Lucas S."/>
            <person name="Lapidus A."/>
            <person name="Barry K."/>
            <person name="Detter J.C."/>
            <person name="Glavina del Rio T."/>
            <person name="Hammon N."/>
            <person name="Israni S."/>
            <person name="Dalin E."/>
            <person name="Tice H."/>
            <person name="Pitluck S."/>
            <person name="Chertkov O."/>
            <person name="Brettin T."/>
            <person name="Bruce D."/>
            <person name="Han C."/>
            <person name="Tapia R."/>
            <person name="Gilna P."/>
            <person name="Schmutz J."/>
            <person name="Larimer F."/>
            <person name="Land M."/>
            <person name="Hauser L."/>
            <person name="Kyrpides N."/>
            <person name="Mikhailova N."/>
            <person name="Richardson P."/>
        </authorList>
    </citation>
    <scope>NUCLEOTIDE SEQUENCE</scope>
    <source>
        <strain evidence="1">BNC1</strain>
    </source>
</reference>
<organism evidence="1">
    <name type="scientific">Chelativorans sp. (strain BNC1)</name>
    <dbReference type="NCBI Taxonomy" id="266779"/>
    <lineage>
        <taxon>Bacteria</taxon>
        <taxon>Pseudomonadati</taxon>
        <taxon>Pseudomonadota</taxon>
        <taxon>Alphaproteobacteria</taxon>
        <taxon>Hyphomicrobiales</taxon>
        <taxon>Phyllobacteriaceae</taxon>
        <taxon>Chelativorans</taxon>
    </lineage>
</organism>
<accession>Q11EP7</accession>
<sequence length="306" mass="34509">MLRNLLSSYANLLVPHGVTLHFLIVENNEHASLTNIMQAFHKQVPQWTVQYVVEPKLGIASARNRVLQCALTGGHDLLTFADDDEVVDENWLANLLAERDRHDLDIVGSPVRTAPCREKLTGLQRLVWSGVHQSRMRAELRCLKKWNEGRADSIKLATGSWMAKLEFFRQTGLRFDSSLGLSGGEDWRLWSQAKALGARTGWTPHAIAYETIPAERLRLRYYYRRTRDHNATEIKARLKAHPIRTLVRLPGSILSRLLKFFIELCSLPATRGKALVSSASNLGGIVGLLQGCLGRKTMHYEKVSGH</sequence>
<proteinExistence type="predicted"/>
<gene>
    <name evidence="1" type="ordered locus">Meso_2751</name>
</gene>
<dbReference type="PANTHER" id="PTHR43685:SF2">
    <property type="entry name" value="GLYCOSYLTRANSFERASE 2-LIKE DOMAIN-CONTAINING PROTEIN"/>
    <property type="match status" value="1"/>
</dbReference>
<dbReference type="SUPFAM" id="SSF53448">
    <property type="entry name" value="Nucleotide-diphospho-sugar transferases"/>
    <property type="match status" value="1"/>
</dbReference>
<dbReference type="InterPro" id="IPR029044">
    <property type="entry name" value="Nucleotide-diphossugar_trans"/>
</dbReference>
<dbReference type="eggNOG" id="COG1215">
    <property type="taxonomic scope" value="Bacteria"/>
</dbReference>
<name>Q11EP7_CHESB</name>
<dbReference type="CDD" id="cd00761">
    <property type="entry name" value="Glyco_tranf_GTA_type"/>
    <property type="match status" value="1"/>
</dbReference>
<dbReference type="PANTHER" id="PTHR43685">
    <property type="entry name" value="GLYCOSYLTRANSFERASE"/>
    <property type="match status" value="1"/>
</dbReference>
<evidence type="ECO:0000313" key="1">
    <source>
        <dbReference type="EMBL" id="ABG64128.1"/>
    </source>
</evidence>
<dbReference type="STRING" id="266779.Meso_2751"/>
<dbReference type="AlphaFoldDB" id="Q11EP7"/>
<dbReference type="Gene3D" id="3.90.550.10">
    <property type="entry name" value="Spore Coat Polysaccharide Biosynthesis Protein SpsA, Chain A"/>
    <property type="match status" value="1"/>
</dbReference>
<dbReference type="KEGG" id="mes:Meso_2751"/>
<keyword evidence="1" id="KW-0808">Transferase</keyword>
<dbReference type="Pfam" id="PF13641">
    <property type="entry name" value="Glyco_tranf_2_3"/>
    <property type="match status" value="1"/>
</dbReference>
<dbReference type="EMBL" id="CP000390">
    <property type="protein sequence ID" value="ABG64128.1"/>
    <property type="molecule type" value="Genomic_DNA"/>
</dbReference>
<protein>
    <submittedName>
        <fullName evidence="1">Glycosyl transferase, group 2 family protein</fullName>
    </submittedName>
</protein>
<dbReference type="HOGENOM" id="CLU_025996_3_2_5"/>
<dbReference type="GO" id="GO:0016740">
    <property type="term" value="F:transferase activity"/>
    <property type="evidence" value="ECO:0007669"/>
    <property type="project" value="UniProtKB-KW"/>
</dbReference>
<dbReference type="CAZy" id="GT2">
    <property type="family name" value="Glycosyltransferase Family 2"/>
</dbReference>